<feature type="binding site" evidence="11">
    <location>
        <begin position="335"/>
        <end position="336"/>
    </location>
    <ligand>
        <name>GMP</name>
        <dbReference type="ChEBI" id="CHEBI:58115"/>
    </ligand>
</feature>
<evidence type="ECO:0000256" key="6">
    <source>
        <dbReference type="ARBA" id="ARBA00023134"/>
    </source>
</evidence>
<feature type="binding site" evidence="11">
    <location>
        <begin position="384"/>
        <end position="387"/>
    </location>
    <ligand>
        <name>GMP</name>
        <dbReference type="ChEBI" id="CHEBI:58115"/>
    </ligand>
</feature>
<comment type="catalytic activity">
    <reaction evidence="9">
        <text>a 3'-end 2',3'-cyclophospho-ribonucleotide-RNA + a 5'-end dephospho-ribonucleoside-RNA + GTP + H2O = a ribonucleotidyl-ribonucleotide-RNA + GMP + diphosphate + H(+)</text>
        <dbReference type="Rhea" id="RHEA:68080"/>
        <dbReference type="Rhea" id="RHEA-COMP:10464"/>
        <dbReference type="Rhea" id="RHEA-COMP:13936"/>
        <dbReference type="Rhea" id="RHEA-COMP:17355"/>
        <dbReference type="ChEBI" id="CHEBI:15377"/>
        <dbReference type="ChEBI" id="CHEBI:15378"/>
        <dbReference type="ChEBI" id="CHEBI:33019"/>
        <dbReference type="ChEBI" id="CHEBI:37565"/>
        <dbReference type="ChEBI" id="CHEBI:58115"/>
        <dbReference type="ChEBI" id="CHEBI:83064"/>
        <dbReference type="ChEBI" id="CHEBI:138284"/>
        <dbReference type="ChEBI" id="CHEBI:173118"/>
        <dbReference type="EC" id="6.5.1.8"/>
    </reaction>
</comment>
<comment type="similarity">
    <text evidence="1 13">Belongs to the RtcB family.</text>
</comment>
<dbReference type="OrthoDB" id="9802323at2"/>
<evidence type="ECO:0000256" key="10">
    <source>
        <dbReference type="PIRSR" id="PIRSR601233-1"/>
    </source>
</evidence>
<evidence type="ECO:0000256" key="12">
    <source>
        <dbReference type="PIRSR" id="PIRSR601233-3"/>
    </source>
</evidence>
<feature type="binding site" evidence="12">
    <location>
        <position position="102"/>
    </location>
    <ligand>
        <name>Mn(2+)</name>
        <dbReference type="ChEBI" id="CHEBI:29035"/>
        <label>1</label>
    </ligand>
</feature>
<comment type="catalytic activity">
    <reaction evidence="8">
        <text>a 3'-end 3'-phospho-ribonucleotide-RNA + a 5'-end dephospho-ribonucleoside-RNA + GTP = a ribonucleotidyl-ribonucleotide-RNA + GMP + diphosphate</text>
        <dbReference type="Rhea" id="RHEA:68076"/>
        <dbReference type="Rhea" id="RHEA-COMP:10463"/>
        <dbReference type="Rhea" id="RHEA-COMP:13936"/>
        <dbReference type="Rhea" id="RHEA-COMP:17355"/>
        <dbReference type="ChEBI" id="CHEBI:33019"/>
        <dbReference type="ChEBI" id="CHEBI:37565"/>
        <dbReference type="ChEBI" id="CHEBI:58115"/>
        <dbReference type="ChEBI" id="CHEBI:83062"/>
        <dbReference type="ChEBI" id="CHEBI:138284"/>
        <dbReference type="ChEBI" id="CHEBI:173118"/>
        <dbReference type="EC" id="6.5.1.8"/>
    </reaction>
</comment>
<feature type="binding site" evidence="12">
    <location>
        <position position="335"/>
    </location>
    <ligand>
        <name>Mn(2+)</name>
        <dbReference type="ChEBI" id="CHEBI:29035"/>
        <label>2</label>
    </ligand>
</feature>
<feature type="binding site" evidence="12">
    <location>
        <position position="210"/>
    </location>
    <ligand>
        <name>Mn(2+)</name>
        <dbReference type="ChEBI" id="CHEBI:29035"/>
        <label>1</label>
    </ligand>
</feature>
<gene>
    <name evidence="13 14" type="primary">rtcB</name>
    <name evidence="14" type="ORF">Mal4_35750</name>
</gene>
<comment type="subunit">
    <text evidence="13">Monomer.</text>
</comment>
<dbReference type="AlphaFoldDB" id="A0A517Z9S0"/>
<evidence type="ECO:0000256" key="8">
    <source>
        <dbReference type="ARBA" id="ARBA00047746"/>
    </source>
</evidence>
<dbReference type="EC" id="6.5.1.-" evidence="13"/>
<feature type="active site" description="GMP-histidine intermediate" evidence="10">
    <location>
        <position position="410"/>
    </location>
</feature>
<protein>
    <recommendedName>
        <fullName evidence="13">tRNA-splicing ligase RtcB</fullName>
        <ecNumber evidence="13">6.5.1.-</ecNumber>
    </recommendedName>
</protein>
<dbReference type="GO" id="GO:0046872">
    <property type="term" value="F:metal ion binding"/>
    <property type="evidence" value="ECO:0007669"/>
    <property type="project" value="UniProtKB-UniRule"/>
</dbReference>
<evidence type="ECO:0000256" key="4">
    <source>
        <dbReference type="ARBA" id="ARBA00022741"/>
    </source>
</evidence>
<dbReference type="GO" id="GO:0006396">
    <property type="term" value="P:RNA processing"/>
    <property type="evidence" value="ECO:0007669"/>
    <property type="project" value="InterPro"/>
</dbReference>
<feature type="binding site" evidence="11">
    <location>
        <begin position="209"/>
        <end position="213"/>
    </location>
    <ligand>
        <name>GMP</name>
        <dbReference type="ChEBI" id="CHEBI:58115"/>
    </ligand>
</feature>
<evidence type="ECO:0000256" key="7">
    <source>
        <dbReference type="ARBA" id="ARBA00023211"/>
    </source>
</evidence>
<keyword evidence="6 11" id="KW-0342">GTP-binding</keyword>
<dbReference type="InterPro" id="IPR001233">
    <property type="entry name" value="RtcB"/>
</dbReference>
<evidence type="ECO:0000256" key="11">
    <source>
        <dbReference type="PIRSR" id="PIRSR601233-2"/>
    </source>
</evidence>
<dbReference type="GO" id="GO:0003972">
    <property type="term" value="F:RNA ligase (ATP) activity"/>
    <property type="evidence" value="ECO:0007669"/>
    <property type="project" value="TreeGrafter"/>
</dbReference>
<dbReference type="Gene3D" id="3.90.1860.10">
    <property type="entry name" value="tRNA-splicing ligase RtcB"/>
    <property type="match status" value="1"/>
</dbReference>
<keyword evidence="5" id="KW-0692">RNA repair</keyword>
<feature type="binding site" evidence="11">
    <location>
        <begin position="410"/>
        <end position="413"/>
    </location>
    <ligand>
        <name>GMP</name>
        <dbReference type="ChEBI" id="CHEBI:58115"/>
    </ligand>
</feature>
<evidence type="ECO:0000256" key="13">
    <source>
        <dbReference type="RuleBase" id="RU371113"/>
    </source>
</evidence>
<reference evidence="14 15" key="1">
    <citation type="submission" date="2019-02" db="EMBL/GenBank/DDBJ databases">
        <title>Deep-cultivation of Planctomycetes and their phenomic and genomic characterization uncovers novel biology.</title>
        <authorList>
            <person name="Wiegand S."/>
            <person name="Jogler M."/>
            <person name="Boedeker C."/>
            <person name="Pinto D."/>
            <person name="Vollmers J."/>
            <person name="Rivas-Marin E."/>
            <person name="Kohn T."/>
            <person name="Peeters S.H."/>
            <person name="Heuer A."/>
            <person name="Rast P."/>
            <person name="Oberbeckmann S."/>
            <person name="Bunk B."/>
            <person name="Jeske O."/>
            <person name="Meyerdierks A."/>
            <person name="Storesund J.E."/>
            <person name="Kallscheuer N."/>
            <person name="Luecker S."/>
            <person name="Lage O.M."/>
            <person name="Pohl T."/>
            <person name="Merkel B.J."/>
            <person name="Hornburger P."/>
            <person name="Mueller R.-W."/>
            <person name="Bruemmer F."/>
            <person name="Labrenz M."/>
            <person name="Spormann A.M."/>
            <person name="Op den Camp H."/>
            <person name="Overmann J."/>
            <person name="Amann R."/>
            <person name="Jetten M.S.M."/>
            <person name="Mascher T."/>
            <person name="Medema M.H."/>
            <person name="Devos D.P."/>
            <person name="Kaster A.-K."/>
            <person name="Ovreas L."/>
            <person name="Rohde M."/>
            <person name="Galperin M.Y."/>
            <person name="Jogler C."/>
        </authorList>
    </citation>
    <scope>NUCLEOTIDE SEQUENCE [LARGE SCALE GENOMIC DNA]</scope>
    <source>
        <strain evidence="14 15">Mal4</strain>
    </source>
</reference>
<evidence type="ECO:0000256" key="1">
    <source>
        <dbReference type="ARBA" id="ARBA00008071"/>
    </source>
</evidence>
<feature type="binding site" evidence="12">
    <location>
        <position position="241"/>
    </location>
    <ligand>
        <name>Mn(2+)</name>
        <dbReference type="ChEBI" id="CHEBI:29035"/>
        <label>2</label>
    </ligand>
</feature>
<feature type="binding site" evidence="11">
    <location>
        <position position="486"/>
    </location>
    <ligand>
        <name>GMP</name>
        <dbReference type="ChEBI" id="CHEBI:58115"/>
    </ligand>
</feature>
<dbReference type="GO" id="GO:0170057">
    <property type="term" value="F:RNA ligase (GTP) activity"/>
    <property type="evidence" value="ECO:0007669"/>
    <property type="project" value="UniProtKB-EC"/>
</dbReference>
<comment type="cofactor">
    <cofactor evidence="12 13">
        <name>Mn(2+)</name>
        <dbReference type="ChEBI" id="CHEBI:29035"/>
    </cofactor>
    <text evidence="12 13">Binds 2 manganese ions per subunit.</text>
</comment>
<accession>A0A517Z9S0</accession>
<dbReference type="FunFam" id="3.90.1860.10:FF:000001">
    <property type="entry name" value="tRNA-splicing ligase RtcB homolog"/>
    <property type="match status" value="1"/>
</dbReference>
<dbReference type="Proteomes" id="UP000320496">
    <property type="component" value="Chromosome"/>
</dbReference>
<feature type="binding site" evidence="11">
    <location>
        <position position="391"/>
    </location>
    <ligand>
        <name>GMP</name>
        <dbReference type="ChEBI" id="CHEBI:58115"/>
    </ligand>
</feature>
<dbReference type="SUPFAM" id="SSF103365">
    <property type="entry name" value="Hypothetical protein PH1602"/>
    <property type="match status" value="1"/>
</dbReference>
<organism evidence="14 15">
    <name type="scientific">Maioricimonas rarisocia</name>
    <dbReference type="NCBI Taxonomy" id="2528026"/>
    <lineage>
        <taxon>Bacteria</taxon>
        <taxon>Pseudomonadati</taxon>
        <taxon>Planctomycetota</taxon>
        <taxon>Planctomycetia</taxon>
        <taxon>Planctomycetales</taxon>
        <taxon>Planctomycetaceae</taxon>
        <taxon>Maioricimonas</taxon>
    </lineage>
</organism>
<name>A0A517Z9S0_9PLAN</name>
<dbReference type="Pfam" id="PF01139">
    <property type="entry name" value="RtcB"/>
    <property type="match status" value="1"/>
</dbReference>
<proteinExistence type="inferred from homology"/>
<dbReference type="KEGG" id="mri:Mal4_35750"/>
<evidence type="ECO:0000313" key="15">
    <source>
        <dbReference type="Proteomes" id="UP000320496"/>
    </source>
</evidence>
<sequence length="487" mass="53832">MAKQPYHGPLEKVSDYCWRIPKSYKTGMRVDGLIYANRELLELMRNDQAPEQVANVAFLPGIQVASLAMPDIHWGYGFTIGGVCATDPEEGGVISPGGVGYDINCGVRLMRSNLMYDDIQPKMNRLVGELFKNVPCGVGQGGRFQFNAKELRTLMLQGPRALIERGLAVDRDIEHTEARGCLDGARPDLLSDRAIDRGKNQCGTLGSGNHFLEVQVVDQVFDDEAAQTMGLKAGMVCVMIHSGSRGLGYQVCDDALKALRGVPEKYGIHLPDRQLACAPVRSPEGERYIGQMRAAANFAWCNRQLLMAQARDVFENVFGRKWQELGMQLIYDVAHNIAKFEKHRVGDVEKSVWVHRKGATRAFPPHHPETPRDYKEIGQPVLIPGDMGRASWVLVGQQGSMEQTFGTTCHGAGRQLSRTAAVKKSKGRRIDEELLKRGVIAKARSWKGLAEEQPDAYKDVDLVVETVHCAGLSKKVARMRPVGVIKG</sequence>
<evidence type="ECO:0000256" key="3">
    <source>
        <dbReference type="ARBA" id="ARBA00022723"/>
    </source>
</evidence>
<evidence type="ECO:0000256" key="9">
    <source>
        <dbReference type="ARBA" id="ARBA00049514"/>
    </source>
</evidence>
<keyword evidence="15" id="KW-1185">Reference proteome</keyword>
<evidence type="ECO:0000256" key="2">
    <source>
        <dbReference type="ARBA" id="ARBA00022598"/>
    </source>
</evidence>
<dbReference type="InterPro" id="IPR036025">
    <property type="entry name" value="RtcB-like_sf"/>
</dbReference>
<dbReference type="RefSeq" id="WP_145370444.1">
    <property type="nucleotide sequence ID" value="NZ_CP036275.1"/>
</dbReference>
<keyword evidence="3 12" id="KW-0479">Metal-binding</keyword>
<dbReference type="PROSITE" id="PS01288">
    <property type="entry name" value="UPF0027"/>
    <property type="match status" value="1"/>
</dbReference>
<dbReference type="GO" id="GO:0005525">
    <property type="term" value="F:GTP binding"/>
    <property type="evidence" value="ECO:0007669"/>
    <property type="project" value="UniProtKB-KW"/>
</dbReference>
<dbReference type="PANTHER" id="PTHR11118:SF1">
    <property type="entry name" value="RNA-SPLICING LIGASE RTCB HOMOLOG"/>
    <property type="match status" value="1"/>
</dbReference>
<evidence type="ECO:0000256" key="5">
    <source>
        <dbReference type="ARBA" id="ARBA00022800"/>
    </source>
</evidence>
<keyword evidence="2 13" id="KW-0436">Ligase</keyword>
<dbReference type="EMBL" id="CP036275">
    <property type="protein sequence ID" value="QDU39238.1"/>
    <property type="molecule type" value="Genomic_DNA"/>
</dbReference>
<evidence type="ECO:0000313" key="14">
    <source>
        <dbReference type="EMBL" id="QDU39238.1"/>
    </source>
</evidence>
<keyword evidence="7 12" id="KW-0464">Manganese</keyword>
<keyword evidence="4 11" id="KW-0547">Nucleotide-binding</keyword>
<dbReference type="PANTHER" id="PTHR11118">
    <property type="entry name" value="RNA-SPLICING LIGASE RTCB HOMOLOG"/>
    <property type="match status" value="1"/>
</dbReference>
<dbReference type="GO" id="GO:0042245">
    <property type="term" value="P:RNA repair"/>
    <property type="evidence" value="ECO:0007669"/>
    <property type="project" value="UniProtKB-KW"/>
</dbReference>